<keyword evidence="2" id="KW-1185">Reference proteome</keyword>
<feature type="non-terminal residue" evidence="1">
    <location>
        <position position="450"/>
    </location>
</feature>
<organism evidence="1 2">
    <name type="scientific">Scortum barcoo</name>
    <name type="common">barcoo grunter</name>
    <dbReference type="NCBI Taxonomy" id="214431"/>
    <lineage>
        <taxon>Eukaryota</taxon>
        <taxon>Metazoa</taxon>
        <taxon>Chordata</taxon>
        <taxon>Craniata</taxon>
        <taxon>Vertebrata</taxon>
        <taxon>Euteleostomi</taxon>
        <taxon>Actinopterygii</taxon>
        <taxon>Neopterygii</taxon>
        <taxon>Teleostei</taxon>
        <taxon>Neoteleostei</taxon>
        <taxon>Acanthomorphata</taxon>
        <taxon>Eupercaria</taxon>
        <taxon>Centrarchiformes</taxon>
        <taxon>Terapontoidei</taxon>
        <taxon>Terapontidae</taxon>
        <taxon>Scortum</taxon>
    </lineage>
</organism>
<accession>A0ACB8X9U3</accession>
<sequence>MEREREATLSTSQSLDGDVILESPAVPVMEQQTVTLHCRKKTTSSNPPADFYKEDHFIKTGYKGKIVFHNVSKFNEGLYKCSISGPSRTITRELDGRQSNLLLPHLKRQQLKRVRKLFLSLHTLVLFSSPSCYRLSSAFCVWLCCCWWCDYCDSLHFRKQRVACFSSEVPTTQSDPVVPAFDHVTEADPDIATYANVVRHKKKRAYKHATEDDPQMTTYVNVTRHKKKRGCRNANSANSSGDQISTVLRKLCLNAFLQRPQCQELIRVKQVKTQTMYDDPAVRIVPSRLQLFEYKSVSFDCEGLNTTAGWRVVRKVKGKVSVCVSTWVKTAASVCAIKPAYPTDSGEYWCEAGEERSSAVNISITAGSVILESPAQPVMEGDSVTLRCRSRMTSSAHIADFYKDGLLVGSGSTGEMTIRAVSKSDEGLYKCSISDFGESPESWLAVRRFR</sequence>
<dbReference type="EMBL" id="CM041532">
    <property type="protein sequence ID" value="KAI3376726.1"/>
    <property type="molecule type" value="Genomic_DNA"/>
</dbReference>
<reference evidence="1" key="1">
    <citation type="submission" date="2022-04" db="EMBL/GenBank/DDBJ databases">
        <title>Jade perch genome.</title>
        <authorList>
            <person name="Chao B."/>
        </authorList>
    </citation>
    <scope>NUCLEOTIDE SEQUENCE</scope>
    <source>
        <strain evidence="1">CB-2022</strain>
    </source>
</reference>
<comment type="caution">
    <text evidence="1">The sequence shown here is derived from an EMBL/GenBank/DDBJ whole genome shotgun (WGS) entry which is preliminary data.</text>
</comment>
<name>A0ACB8X9U3_9TELE</name>
<gene>
    <name evidence="1" type="ORF">L3Q82_016486</name>
</gene>
<dbReference type="Proteomes" id="UP000831701">
    <property type="component" value="Chromosome 2"/>
</dbReference>
<protein>
    <submittedName>
        <fullName evidence="1">Uncharacterized protein</fullName>
    </submittedName>
</protein>
<evidence type="ECO:0000313" key="2">
    <source>
        <dbReference type="Proteomes" id="UP000831701"/>
    </source>
</evidence>
<evidence type="ECO:0000313" key="1">
    <source>
        <dbReference type="EMBL" id="KAI3376726.1"/>
    </source>
</evidence>
<proteinExistence type="predicted"/>